<dbReference type="RefSeq" id="WP_344993051.1">
    <property type="nucleotide sequence ID" value="NZ_BAABFR010000016.1"/>
</dbReference>
<accession>A0ABP8JCQ0</accession>
<dbReference type="EMBL" id="BAABFR010000016">
    <property type="protein sequence ID" value="GAA4388730.1"/>
    <property type="molecule type" value="Genomic_DNA"/>
</dbReference>
<sequence length="75" mass="7943">MRPVPVLVGERVQGLDESRETLRPGAVGDAERLGVRDDVGLARTDAEAERPPLMVASECACHAACFGEYSGEATT</sequence>
<keyword evidence="2" id="KW-1185">Reference proteome</keyword>
<reference evidence="2" key="1">
    <citation type="journal article" date="2019" name="Int. J. Syst. Evol. Microbiol.">
        <title>The Global Catalogue of Microorganisms (GCM) 10K type strain sequencing project: providing services to taxonomists for standard genome sequencing and annotation.</title>
        <authorList>
            <consortium name="The Broad Institute Genomics Platform"/>
            <consortium name="The Broad Institute Genome Sequencing Center for Infectious Disease"/>
            <person name="Wu L."/>
            <person name="Ma J."/>
        </authorList>
    </citation>
    <scope>NUCLEOTIDE SEQUENCE [LARGE SCALE GENOMIC DNA]</scope>
    <source>
        <strain evidence="2">JCM 17688</strain>
    </source>
</reference>
<gene>
    <name evidence="1" type="ORF">GCM10023147_14580</name>
</gene>
<dbReference type="Proteomes" id="UP001500635">
    <property type="component" value="Unassembled WGS sequence"/>
</dbReference>
<protein>
    <submittedName>
        <fullName evidence="1">Uncharacterized protein</fullName>
    </submittedName>
</protein>
<evidence type="ECO:0000313" key="1">
    <source>
        <dbReference type="EMBL" id="GAA4388730.1"/>
    </source>
</evidence>
<organism evidence="1 2">
    <name type="scientific">Tsukamurella soli</name>
    <dbReference type="NCBI Taxonomy" id="644556"/>
    <lineage>
        <taxon>Bacteria</taxon>
        <taxon>Bacillati</taxon>
        <taxon>Actinomycetota</taxon>
        <taxon>Actinomycetes</taxon>
        <taxon>Mycobacteriales</taxon>
        <taxon>Tsukamurellaceae</taxon>
        <taxon>Tsukamurella</taxon>
    </lineage>
</organism>
<proteinExistence type="predicted"/>
<name>A0ABP8JCQ0_9ACTN</name>
<evidence type="ECO:0000313" key="2">
    <source>
        <dbReference type="Proteomes" id="UP001500635"/>
    </source>
</evidence>
<comment type="caution">
    <text evidence="1">The sequence shown here is derived from an EMBL/GenBank/DDBJ whole genome shotgun (WGS) entry which is preliminary data.</text>
</comment>